<feature type="transmembrane region" description="Helical" evidence="9">
    <location>
        <begin position="366"/>
        <end position="385"/>
    </location>
</feature>
<dbReference type="InterPro" id="IPR036259">
    <property type="entry name" value="MFS_trans_sf"/>
</dbReference>
<protein>
    <recommendedName>
        <fullName evidence="9">Autophagy-related protein</fullName>
    </recommendedName>
</protein>
<dbReference type="InterPro" id="IPR024671">
    <property type="entry name" value="Atg22-like"/>
</dbReference>
<evidence type="ECO:0000256" key="6">
    <source>
        <dbReference type="ARBA" id="ARBA00023006"/>
    </source>
</evidence>
<dbReference type="STRING" id="27334.A0A0A2JRC5"/>
<name>A0A0A2JRC5_PENEN</name>
<comment type="function">
    <text evidence="8 9">Vacuolar effluxer which mediate the efflux of amino acids resulting from autophagic degradation. The release of autophagic amino acids allows the maintenance of protein synthesis and viability during nitrogen starvation.</text>
</comment>
<feature type="transmembrane region" description="Helical" evidence="9">
    <location>
        <begin position="178"/>
        <end position="200"/>
    </location>
</feature>
<dbReference type="GO" id="GO:0006914">
    <property type="term" value="P:autophagy"/>
    <property type="evidence" value="ECO:0007669"/>
    <property type="project" value="UniProtKB-KW"/>
</dbReference>
<keyword evidence="6 9" id="KW-0072">Autophagy</keyword>
<dbReference type="EMBL" id="JQFZ01000152">
    <property type="protein sequence ID" value="KGO57153.1"/>
    <property type="molecule type" value="Genomic_DNA"/>
</dbReference>
<keyword evidence="9" id="KW-0926">Vacuole</keyword>
<dbReference type="SUPFAM" id="SSF103473">
    <property type="entry name" value="MFS general substrate transporter"/>
    <property type="match status" value="1"/>
</dbReference>
<dbReference type="Pfam" id="PF11700">
    <property type="entry name" value="ATG22"/>
    <property type="match status" value="1"/>
</dbReference>
<comment type="caution">
    <text evidence="11">The sequence shown here is derived from an EMBL/GenBank/DDBJ whole genome shotgun (WGS) entry which is preliminary data.</text>
</comment>
<dbReference type="PANTHER" id="PTHR23519:SF5">
    <property type="entry name" value="AUTOPHAGY-RELATED PROTEIN"/>
    <property type="match status" value="1"/>
</dbReference>
<gene>
    <name evidence="11" type="ORF">PEX2_001270</name>
</gene>
<evidence type="ECO:0000256" key="9">
    <source>
        <dbReference type="RuleBase" id="RU363073"/>
    </source>
</evidence>
<organism evidence="11 12">
    <name type="scientific">Penicillium expansum</name>
    <name type="common">Blue mold rot fungus</name>
    <dbReference type="NCBI Taxonomy" id="27334"/>
    <lineage>
        <taxon>Eukaryota</taxon>
        <taxon>Fungi</taxon>
        <taxon>Dikarya</taxon>
        <taxon>Ascomycota</taxon>
        <taxon>Pezizomycotina</taxon>
        <taxon>Eurotiomycetes</taxon>
        <taxon>Eurotiomycetidae</taxon>
        <taxon>Eurotiales</taxon>
        <taxon>Aspergillaceae</taxon>
        <taxon>Penicillium</taxon>
    </lineage>
</organism>
<keyword evidence="5 9" id="KW-1133">Transmembrane helix</keyword>
<accession>A0A0A2JRC5</accession>
<feature type="region of interest" description="Disordered" evidence="10">
    <location>
        <begin position="1"/>
        <end position="25"/>
    </location>
</feature>
<evidence type="ECO:0000313" key="11">
    <source>
        <dbReference type="EMBL" id="KGO57153.1"/>
    </source>
</evidence>
<feature type="transmembrane region" description="Helical" evidence="9">
    <location>
        <begin position="430"/>
        <end position="450"/>
    </location>
</feature>
<evidence type="ECO:0000256" key="4">
    <source>
        <dbReference type="ARBA" id="ARBA00022692"/>
    </source>
</evidence>
<feature type="transmembrane region" description="Helical" evidence="9">
    <location>
        <begin position="462"/>
        <end position="487"/>
    </location>
</feature>
<keyword evidence="4 9" id="KW-0812">Transmembrane</keyword>
<dbReference type="Gene3D" id="1.20.1250.20">
    <property type="entry name" value="MFS general substrate transporter like domains"/>
    <property type="match status" value="1"/>
</dbReference>
<dbReference type="GO" id="GO:0006865">
    <property type="term" value="P:amino acid transport"/>
    <property type="evidence" value="ECO:0007669"/>
    <property type="project" value="UniProtKB-KW"/>
</dbReference>
<evidence type="ECO:0000256" key="3">
    <source>
        <dbReference type="ARBA" id="ARBA00022448"/>
    </source>
</evidence>
<keyword evidence="12" id="KW-1185">Reference proteome</keyword>
<evidence type="ECO:0000256" key="8">
    <source>
        <dbReference type="ARBA" id="ARBA00024801"/>
    </source>
</evidence>
<feature type="transmembrane region" description="Helical" evidence="9">
    <location>
        <begin position="238"/>
        <end position="260"/>
    </location>
</feature>
<feature type="transmembrane region" description="Helical" evidence="9">
    <location>
        <begin position="499"/>
        <end position="517"/>
    </location>
</feature>
<keyword evidence="7 9" id="KW-0472">Membrane</keyword>
<keyword evidence="9" id="KW-0029">Amino-acid transport</keyword>
<evidence type="ECO:0000256" key="2">
    <source>
        <dbReference type="ARBA" id="ARBA00006978"/>
    </source>
</evidence>
<dbReference type="InterPro" id="IPR050495">
    <property type="entry name" value="ATG22/LtaA_families"/>
</dbReference>
<evidence type="ECO:0000256" key="7">
    <source>
        <dbReference type="ARBA" id="ARBA00023136"/>
    </source>
</evidence>
<evidence type="ECO:0000256" key="5">
    <source>
        <dbReference type="ARBA" id="ARBA00022989"/>
    </source>
</evidence>
<feature type="transmembrane region" description="Helical" evidence="9">
    <location>
        <begin position="331"/>
        <end position="354"/>
    </location>
</feature>
<dbReference type="GeneID" id="27672824"/>
<comment type="similarity">
    <text evidence="2 9">Belongs to the ATG22 family.</text>
</comment>
<feature type="transmembrane region" description="Helical" evidence="9">
    <location>
        <begin position="116"/>
        <end position="136"/>
    </location>
</feature>
<dbReference type="VEuPathDB" id="FungiDB:PEXP_074610"/>
<reference evidence="11 12" key="1">
    <citation type="journal article" date="2015" name="Mol. Plant Microbe Interact.">
        <title>Genome, transcriptome, and functional analyses of Penicillium expansum provide new insights into secondary metabolism and pathogenicity.</title>
        <authorList>
            <person name="Ballester A.R."/>
            <person name="Marcet-Houben M."/>
            <person name="Levin E."/>
            <person name="Sela N."/>
            <person name="Selma-Lazaro C."/>
            <person name="Carmona L."/>
            <person name="Wisniewski M."/>
            <person name="Droby S."/>
            <person name="Gonzalez-Candelas L."/>
            <person name="Gabaldon T."/>
        </authorList>
    </citation>
    <scope>NUCLEOTIDE SEQUENCE [LARGE SCALE GENOMIC DNA]</scope>
    <source>
        <strain evidence="11 12">MD-8</strain>
    </source>
</reference>
<feature type="compositionally biased region" description="Basic and acidic residues" evidence="10">
    <location>
        <begin position="1"/>
        <end position="10"/>
    </location>
</feature>
<dbReference type="PANTHER" id="PTHR23519">
    <property type="entry name" value="AUTOPHAGY-RELATED PROTEIN 22"/>
    <property type="match status" value="1"/>
</dbReference>
<evidence type="ECO:0000256" key="10">
    <source>
        <dbReference type="SAM" id="MobiDB-lite"/>
    </source>
</evidence>
<dbReference type="Proteomes" id="UP000030143">
    <property type="component" value="Unassembled WGS sequence"/>
</dbReference>
<dbReference type="HOGENOM" id="CLU_017518_2_0_1"/>
<proteinExistence type="inferred from homology"/>
<feature type="transmembrane region" description="Helical" evidence="9">
    <location>
        <begin position="397"/>
        <end position="418"/>
    </location>
</feature>
<dbReference type="AlphaFoldDB" id="A0A0A2JRC5"/>
<evidence type="ECO:0000313" key="12">
    <source>
        <dbReference type="Proteomes" id="UP000030143"/>
    </source>
</evidence>
<evidence type="ECO:0000256" key="1">
    <source>
        <dbReference type="ARBA" id="ARBA00004128"/>
    </source>
</evidence>
<comment type="subcellular location">
    <subcellularLocation>
        <location evidence="1 9">Vacuole membrane</location>
        <topology evidence="1 9">Multi-pass membrane protein</topology>
    </subcellularLocation>
</comment>
<feature type="transmembrane region" description="Helical" evidence="9">
    <location>
        <begin position="148"/>
        <end position="166"/>
    </location>
</feature>
<feature type="transmembrane region" description="Helical" evidence="9">
    <location>
        <begin position="272"/>
        <end position="295"/>
    </location>
</feature>
<keyword evidence="3 9" id="KW-0813">Transport</keyword>
<dbReference type="GO" id="GO:0005774">
    <property type="term" value="C:vacuolar membrane"/>
    <property type="evidence" value="ECO:0007669"/>
    <property type="project" value="UniProtKB-SubCell"/>
</dbReference>
<dbReference type="RefSeq" id="XP_016598841.1">
    <property type="nucleotide sequence ID" value="XM_016737405.1"/>
</dbReference>
<sequence length="552" mass="61668">MDQDQHKDDVLSTVEEDGLPPNKIDQPIAPDQFDERYRTTRMEIWAYYAYYIGNNGLSLFSGSIRVLQQDLHSQVEAEADPVLDFAPTAFQNLLAQAAPEDGLLDFIGRPRTANSIVLLSNGISFAIQVVVFLVIGSFADFGYWRPNILIGLSIIAYAIGFGWLGVHTADKWHVAVGLYMVGLIAYQTTLTFWTAAFPGLARNSLELKGKADEYVAGIITRDEYDYADTMMRSKLANVAFYVQSVAEIFILAIIVGIMFGLHVNDSESNNNWGLSVLIAFVSGVWLLVSIPWFVLEKRRPGQDPGKRSILVAGMWQLWHAMKQIWHLKQSLIYLIGYFLLGDSLNTTVTVIGTLQNSIVAYNTLELTYLLIVGIAAQAVGIYAFWTIQQRFKLGTKTMFNAIAVGIILLDGWGMIGIWTNKFGFHNAWEVWVYQAFYGLFICPWYSYSQIMISEVTPRGHEFLFFSLFSIIGKTSSFIGPIVSSAIIDASPSGNVSTPFYFLFGLSVVSFLILFWGVDLKKSQVEQERFLLDKLRQLDASTSSSDGETSAAV</sequence>